<evidence type="ECO:0000313" key="3">
    <source>
        <dbReference type="Proteomes" id="UP000246991"/>
    </source>
</evidence>
<dbReference type="STRING" id="42249.A0A317SK99"/>
<proteinExistence type="predicted"/>
<feature type="region of interest" description="Disordered" evidence="1">
    <location>
        <begin position="57"/>
        <end position="94"/>
    </location>
</feature>
<accession>A0A317SK99</accession>
<gene>
    <name evidence="2" type="ORF">C7212DRAFT_282538</name>
</gene>
<dbReference type="Proteomes" id="UP000246991">
    <property type="component" value="Unassembled WGS sequence"/>
</dbReference>
<dbReference type="EMBL" id="PYWC01000056">
    <property type="protein sequence ID" value="PWW74845.1"/>
    <property type="molecule type" value="Genomic_DNA"/>
</dbReference>
<sequence length="560" mass="62496">MNLSTINRINKKARNEREPDLSSLHLFEASNPVPFSKKSALETGRLSPKDLDSLRISKQSAEDRRQVLRGPWGMGRNEQEPGQTHDGDLVTSPTPEDRIIAAPTTEIDVGLGRPNLHRNSNKKVLECELKIQRGDGIWSLGVVQFLGLSAQFLENLERLGVRELRVTKLLADSYVSGVVINELGYPQEFADITIHDADKAQPLIITLAKFHGLGIIRAATFTIAVFQPSSDKITTSFKAPLQQQKTPLRAVAYSEWRIPEPSQELVPASRHEIGGHLTQYLHTLGERVLNISFEALIAPTEANPEGVRNFVVYCPDDRYYEKLEMESSLKNLGLKALGSEELLAYLNRGKKIIILVHYTVQFCLHLLPNLKLLQAREHLFFLFGTRFVDNDGTMTLDARPIRFWSFGTLILATPNLALKNPPMLKRLLDYQAAKAGSTTLCMASTMVAEVEKRITSKPGDYENPQAILEAVYRMQDCAGDALQVSLSEGVNELELIADAFAHHQAINCALYRRFIVVHAKDEALPGLGRRYGCLEFHDPETLFEVVMKGVIPPTRGKSSA</sequence>
<reference evidence="2 3" key="1">
    <citation type="submission" date="2018-03" db="EMBL/GenBank/DDBJ databases">
        <title>Genomes of Pezizomycetes fungi and the evolution of truffles.</title>
        <authorList>
            <person name="Murat C."/>
            <person name="Payen T."/>
            <person name="Noel B."/>
            <person name="Kuo A."/>
            <person name="Martin F.M."/>
        </authorList>
    </citation>
    <scope>NUCLEOTIDE SEQUENCE [LARGE SCALE GENOMIC DNA]</scope>
    <source>
        <strain evidence="2">091103-1</strain>
    </source>
</reference>
<evidence type="ECO:0000256" key="1">
    <source>
        <dbReference type="SAM" id="MobiDB-lite"/>
    </source>
</evidence>
<protein>
    <submittedName>
        <fullName evidence="2">Uncharacterized protein</fullName>
    </submittedName>
</protein>
<comment type="caution">
    <text evidence="2">The sequence shown here is derived from an EMBL/GenBank/DDBJ whole genome shotgun (WGS) entry which is preliminary data.</text>
</comment>
<feature type="compositionally biased region" description="Basic and acidic residues" evidence="1">
    <location>
        <begin position="57"/>
        <end position="66"/>
    </location>
</feature>
<dbReference type="OrthoDB" id="1918685at2759"/>
<feature type="region of interest" description="Disordered" evidence="1">
    <location>
        <begin position="1"/>
        <end position="25"/>
    </location>
</feature>
<dbReference type="AlphaFoldDB" id="A0A317SK99"/>
<evidence type="ECO:0000313" key="2">
    <source>
        <dbReference type="EMBL" id="PWW74845.1"/>
    </source>
</evidence>
<name>A0A317SK99_9PEZI</name>
<keyword evidence="3" id="KW-1185">Reference proteome</keyword>
<feature type="compositionally biased region" description="Basic and acidic residues" evidence="1">
    <location>
        <begin position="77"/>
        <end position="88"/>
    </location>
</feature>
<organism evidence="2 3">
    <name type="scientific">Tuber magnatum</name>
    <name type="common">white Piedmont truffle</name>
    <dbReference type="NCBI Taxonomy" id="42249"/>
    <lineage>
        <taxon>Eukaryota</taxon>
        <taxon>Fungi</taxon>
        <taxon>Dikarya</taxon>
        <taxon>Ascomycota</taxon>
        <taxon>Pezizomycotina</taxon>
        <taxon>Pezizomycetes</taxon>
        <taxon>Pezizales</taxon>
        <taxon>Tuberaceae</taxon>
        <taxon>Tuber</taxon>
    </lineage>
</organism>